<sequence length="281" mass="32169">MLKMVMLLSQVTFVIMVSLVLWSGGRARRGGRRGHHYSSRSRYRPGSFGVWHPSGQCDVSQQSYEVYDHTFVFIMDGKHTGEELDPVRFLNHHRCAGRLTNESIIEEGKKAVQFFEEGYGLDLSNVTDSDFINGQVPVEGGRLIFKPFIVDLSDNYRLISETDRYSGKLHKDVPVSDAGWMLSVEEPLDVNGTLFTGRLGLPDTFIFYADYIFQAHFRKTIIHYESRYPSVDIGGRFQFFEAALFSDEYGEGYTTSIFEVEPVTRNKQGREVLTFPKRKTN</sequence>
<evidence type="ECO:0000313" key="2">
    <source>
        <dbReference type="Proteomes" id="UP000085678"/>
    </source>
</evidence>
<gene>
    <name evidence="3" type="primary">LOC106151483</name>
</gene>
<reference evidence="3" key="1">
    <citation type="submission" date="2025-08" db="UniProtKB">
        <authorList>
            <consortium name="RefSeq"/>
        </authorList>
    </citation>
    <scope>IDENTIFICATION</scope>
    <source>
        <tissue evidence="3">Gonads</tissue>
    </source>
</reference>
<dbReference type="AlphaFoldDB" id="A0A1S3H4Z6"/>
<feature type="signal peptide" evidence="1">
    <location>
        <begin position="1"/>
        <end position="27"/>
    </location>
</feature>
<feature type="chain" id="PRO_5010259047" evidence="1">
    <location>
        <begin position="28"/>
        <end position="281"/>
    </location>
</feature>
<dbReference type="Proteomes" id="UP000085678">
    <property type="component" value="Unplaced"/>
</dbReference>
<name>A0A1S3H4Z6_LINAN</name>
<dbReference type="KEGG" id="lak:106151483"/>
<dbReference type="InParanoid" id="A0A1S3H4Z6"/>
<organism evidence="2 3">
    <name type="scientific">Lingula anatina</name>
    <name type="common">Brachiopod</name>
    <name type="synonym">Lingula unguis</name>
    <dbReference type="NCBI Taxonomy" id="7574"/>
    <lineage>
        <taxon>Eukaryota</taxon>
        <taxon>Metazoa</taxon>
        <taxon>Spiralia</taxon>
        <taxon>Lophotrochozoa</taxon>
        <taxon>Brachiopoda</taxon>
        <taxon>Linguliformea</taxon>
        <taxon>Lingulata</taxon>
        <taxon>Lingulida</taxon>
        <taxon>Linguloidea</taxon>
        <taxon>Lingulidae</taxon>
        <taxon>Lingula</taxon>
    </lineage>
</organism>
<proteinExistence type="predicted"/>
<evidence type="ECO:0000256" key="1">
    <source>
        <dbReference type="SAM" id="SignalP"/>
    </source>
</evidence>
<keyword evidence="1" id="KW-0732">Signal</keyword>
<dbReference type="OrthoDB" id="10651285at2759"/>
<dbReference type="GeneID" id="106151483"/>
<dbReference type="RefSeq" id="XP_013380209.1">
    <property type="nucleotide sequence ID" value="XM_013524755.1"/>
</dbReference>
<evidence type="ECO:0000313" key="3">
    <source>
        <dbReference type="RefSeq" id="XP_013380209.1"/>
    </source>
</evidence>
<keyword evidence="2" id="KW-1185">Reference proteome</keyword>
<accession>A0A1S3H4Z6</accession>
<protein>
    <submittedName>
        <fullName evidence="3">Uncharacterized protein LOC106151483</fullName>
    </submittedName>
</protein>